<evidence type="ECO:0000313" key="1">
    <source>
        <dbReference type="EMBL" id="OMO74428.1"/>
    </source>
</evidence>
<sequence>MAPVMGRNRRIQGPTIDMLLNLDLSSRLWVRDRDSSLWPLGGT</sequence>
<dbReference type="Proteomes" id="UP000188268">
    <property type="component" value="Unassembled WGS sequence"/>
</dbReference>
<gene>
    <name evidence="1" type="ORF">CCACVL1_16731</name>
</gene>
<proteinExistence type="predicted"/>
<keyword evidence="2" id="KW-1185">Reference proteome</keyword>
<organism evidence="1 2">
    <name type="scientific">Corchorus capsularis</name>
    <name type="common">Jute</name>
    <dbReference type="NCBI Taxonomy" id="210143"/>
    <lineage>
        <taxon>Eukaryota</taxon>
        <taxon>Viridiplantae</taxon>
        <taxon>Streptophyta</taxon>
        <taxon>Embryophyta</taxon>
        <taxon>Tracheophyta</taxon>
        <taxon>Spermatophyta</taxon>
        <taxon>Magnoliopsida</taxon>
        <taxon>eudicotyledons</taxon>
        <taxon>Gunneridae</taxon>
        <taxon>Pentapetalae</taxon>
        <taxon>rosids</taxon>
        <taxon>malvids</taxon>
        <taxon>Malvales</taxon>
        <taxon>Malvaceae</taxon>
        <taxon>Grewioideae</taxon>
        <taxon>Apeibeae</taxon>
        <taxon>Corchorus</taxon>
    </lineage>
</organism>
<evidence type="ECO:0000313" key="2">
    <source>
        <dbReference type="Proteomes" id="UP000188268"/>
    </source>
</evidence>
<comment type="caution">
    <text evidence="1">The sequence shown here is derived from an EMBL/GenBank/DDBJ whole genome shotgun (WGS) entry which is preliminary data.</text>
</comment>
<accession>A0A1R3HVW9</accession>
<reference evidence="1 2" key="1">
    <citation type="submission" date="2013-09" db="EMBL/GenBank/DDBJ databases">
        <title>Corchorus capsularis genome sequencing.</title>
        <authorList>
            <person name="Alam M."/>
            <person name="Haque M.S."/>
            <person name="Islam M.S."/>
            <person name="Emdad E.M."/>
            <person name="Islam M.M."/>
            <person name="Ahmed B."/>
            <person name="Halim A."/>
            <person name="Hossen Q.M.M."/>
            <person name="Hossain M.Z."/>
            <person name="Ahmed R."/>
            <person name="Khan M.M."/>
            <person name="Islam R."/>
            <person name="Rashid M.M."/>
            <person name="Khan S.A."/>
            <person name="Rahman M.S."/>
            <person name="Alam M."/>
        </authorList>
    </citation>
    <scope>NUCLEOTIDE SEQUENCE [LARGE SCALE GENOMIC DNA]</scope>
    <source>
        <strain evidence="2">cv. CVL-1</strain>
        <tissue evidence="1">Whole seedling</tissue>
    </source>
</reference>
<name>A0A1R3HVW9_COCAP</name>
<dbReference type="Gramene" id="OMO74428">
    <property type="protein sequence ID" value="OMO74428"/>
    <property type="gene ID" value="CCACVL1_16731"/>
</dbReference>
<protein>
    <submittedName>
        <fullName evidence="1">Uncharacterized protein</fullName>
    </submittedName>
</protein>
<dbReference type="EMBL" id="AWWV01011109">
    <property type="protein sequence ID" value="OMO74428.1"/>
    <property type="molecule type" value="Genomic_DNA"/>
</dbReference>
<dbReference type="AlphaFoldDB" id="A0A1R3HVW9"/>